<dbReference type="AlphaFoldDB" id="A0A4Y2R3X9"/>
<protein>
    <submittedName>
        <fullName evidence="2">Uncharacterized protein</fullName>
    </submittedName>
</protein>
<keyword evidence="3" id="KW-1185">Reference proteome</keyword>
<evidence type="ECO:0000313" key="3">
    <source>
        <dbReference type="Proteomes" id="UP000499080"/>
    </source>
</evidence>
<organism evidence="2 3">
    <name type="scientific">Araneus ventricosus</name>
    <name type="common">Orbweaver spider</name>
    <name type="synonym">Epeira ventricosa</name>
    <dbReference type="NCBI Taxonomy" id="182803"/>
    <lineage>
        <taxon>Eukaryota</taxon>
        <taxon>Metazoa</taxon>
        <taxon>Ecdysozoa</taxon>
        <taxon>Arthropoda</taxon>
        <taxon>Chelicerata</taxon>
        <taxon>Arachnida</taxon>
        <taxon>Araneae</taxon>
        <taxon>Araneomorphae</taxon>
        <taxon>Entelegynae</taxon>
        <taxon>Araneoidea</taxon>
        <taxon>Araneidae</taxon>
        <taxon>Araneus</taxon>
    </lineage>
</organism>
<evidence type="ECO:0000256" key="1">
    <source>
        <dbReference type="SAM" id="MobiDB-lite"/>
    </source>
</evidence>
<name>A0A4Y2R3X9_ARAVE</name>
<feature type="region of interest" description="Disordered" evidence="1">
    <location>
        <begin position="24"/>
        <end position="46"/>
    </location>
</feature>
<comment type="caution">
    <text evidence="2">The sequence shown here is derived from an EMBL/GenBank/DDBJ whole genome shotgun (WGS) entry which is preliminary data.</text>
</comment>
<dbReference type="Proteomes" id="UP000499080">
    <property type="component" value="Unassembled WGS sequence"/>
</dbReference>
<reference evidence="2 3" key="1">
    <citation type="journal article" date="2019" name="Sci. Rep.">
        <title>Orb-weaving spider Araneus ventricosus genome elucidates the spidroin gene catalogue.</title>
        <authorList>
            <person name="Kono N."/>
            <person name="Nakamura H."/>
            <person name="Ohtoshi R."/>
            <person name="Moran D.A.P."/>
            <person name="Shinohara A."/>
            <person name="Yoshida Y."/>
            <person name="Fujiwara M."/>
            <person name="Mori M."/>
            <person name="Tomita M."/>
            <person name="Arakawa K."/>
        </authorList>
    </citation>
    <scope>NUCLEOTIDE SEQUENCE [LARGE SCALE GENOMIC DNA]</scope>
</reference>
<dbReference type="EMBL" id="BGPR01015657">
    <property type="protein sequence ID" value="GBN70109.1"/>
    <property type="molecule type" value="Genomic_DNA"/>
</dbReference>
<gene>
    <name evidence="2" type="ORF">AVEN_75366_1</name>
</gene>
<proteinExistence type="predicted"/>
<evidence type="ECO:0000313" key="2">
    <source>
        <dbReference type="EMBL" id="GBN70109.1"/>
    </source>
</evidence>
<accession>A0A4Y2R3X9</accession>
<sequence length="177" mass="20081">MSFDGRYRISGIPAMVVGTMVQSKSNSCSKDKPSGHHIRNTSSKTRSHHLSEDSYLYPIAKFRFKGDGSVASHIRYKASRESIWYPIGEVPFSRGIDRFTGCIQIRKCKMRCIRCKRVSKSTYITITAKNVYQPKPIAKSIKGRSDEIFHESSPFAFPKLDGFLIIPHGRRHEGVVL</sequence>